<evidence type="ECO:0000256" key="7">
    <source>
        <dbReference type="ARBA" id="ARBA00022989"/>
    </source>
</evidence>
<dbReference type="SUPFAM" id="SSF53448">
    <property type="entry name" value="Nucleotide-diphospho-sugar transferases"/>
    <property type="match status" value="1"/>
</dbReference>
<gene>
    <name evidence="12" type="ORF">ECRASSUSDP1_LOCUS20506</name>
</gene>
<protein>
    <recommendedName>
        <fullName evidence="2">chitin synthase</fullName>
        <ecNumber evidence="2">2.4.1.16</ecNumber>
    </recommendedName>
</protein>
<name>A0AAD1XUC4_EUPCR</name>
<feature type="transmembrane region" description="Helical" evidence="11">
    <location>
        <begin position="796"/>
        <end position="816"/>
    </location>
</feature>
<dbReference type="EC" id="2.4.1.16" evidence="2"/>
<reference evidence="12" key="1">
    <citation type="submission" date="2023-07" db="EMBL/GenBank/DDBJ databases">
        <authorList>
            <consortium name="AG Swart"/>
            <person name="Singh M."/>
            <person name="Singh A."/>
            <person name="Seah K."/>
            <person name="Emmerich C."/>
        </authorList>
    </citation>
    <scope>NUCLEOTIDE SEQUENCE</scope>
    <source>
        <strain evidence="12">DP1</strain>
    </source>
</reference>
<sequence length="870" mass="101460">MKTIVKKRVNDLSLLKGDKKRTEEYRRKDTGFGWRNQDNFGFEIKKIDDGSKLEYFPGSLPETTDNHGNIHNQMMIYNPGENIEDNDFRIPNDSIYKQLQGKHFEDAKEDNFKEPKALICITSYQEEWPKVLQTICGCIRNIFEMHAFCLSTGLEDYNADNFAIVLMQDGIDKLSLPFEKELIENNLFDPEMCKHIVAKTEHYKQVKKNFTKTKTTLISSRELEEENKNRDSGEELERRFYDYATTNILHTFATKINGKRLKLMIENCKNDEGEGLDLHQSLGEGKTPYDFCIDPLQNKENIPEIRFFFAAKHENTGKVESHMMFFKGFCDPMNPRYCQLINAGVVPKPRSISHFIKYLDSFLNCGGVSGEQEVYNPGYNNLKHDWWRITKRIEVKNLNQALDLEIEENQEYEGNELSKDERELRRKLKEYKQKIDKNQYVKISDFEWYGKYTRNFYHILEAYIITLAQYIEYKIDFYLNKSFESTFGFASILPSAFCMIRWEALKGEPLKELYKNSKSGNNTAQQAILSVAQDRVLCFEILKKQSSNYSLRYLPGAKALTDCPESIIGLIDQRRRWINTNMSGSWYIISNLGMISRSKHGCCRKFIYGALYFNMLYDLLFNLVLVGSLYAAFTTFSKRMFDRDDETCNDLTLSRIFDVIYIVLAYSFCSMSLTKPIERSTYTYSILTIILCSLVAAGFGIGLIFMVQDDINIYSLSIVGFALICYFVLPFIPHLCDFNWIKYILAVPILLFLTPLYVSVMTIFAFSNTQEVSWGKRATTENISDETKKSLEQFRAGFLMLWILSNTAYSYGTLYLDQDQRNYYILVISLLFSIPIIVKAFFALFYYCIYYPCYIRCVINGLVSRRKNSE</sequence>
<keyword evidence="8 11" id="KW-0472">Membrane</keyword>
<keyword evidence="7 11" id="KW-1133">Transmembrane helix</keyword>
<feature type="transmembrane region" description="Helical" evidence="11">
    <location>
        <begin position="653"/>
        <end position="674"/>
    </location>
</feature>
<dbReference type="InterPro" id="IPR029044">
    <property type="entry name" value="Nucleotide-diphossugar_trans"/>
</dbReference>
<accession>A0AAD1XUC4</accession>
<keyword evidence="13" id="KW-1185">Reference proteome</keyword>
<dbReference type="InterPro" id="IPR004835">
    <property type="entry name" value="Chitin_synth"/>
</dbReference>
<keyword evidence="6 11" id="KW-0812">Transmembrane</keyword>
<evidence type="ECO:0000256" key="2">
    <source>
        <dbReference type="ARBA" id="ARBA00012543"/>
    </source>
</evidence>
<comment type="subcellular location">
    <subcellularLocation>
        <location evidence="1">Cell membrane</location>
        <topology evidence="1">Multi-pass membrane protein</topology>
    </subcellularLocation>
</comment>
<proteinExistence type="predicted"/>
<keyword evidence="9" id="KW-0961">Cell wall biogenesis/degradation</keyword>
<evidence type="ECO:0000256" key="1">
    <source>
        <dbReference type="ARBA" id="ARBA00004651"/>
    </source>
</evidence>
<dbReference type="AlphaFoldDB" id="A0AAD1XUC4"/>
<evidence type="ECO:0000256" key="10">
    <source>
        <dbReference type="SAM" id="Coils"/>
    </source>
</evidence>
<evidence type="ECO:0000256" key="8">
    <source>
        <dbReference type="ARBA" id="ARBA00023136"/>
    </source>
</evidence>
<dbReference type="EMBL" id="CAMPGE010020917">
    <property type="protein sequence ID" value="CAI2379098.1"/>
    <property type="molecule type" value="Genomic_DNA"/>
</dbReference>
<feature type="transmembrane region" description="Helical" evidence="11">
    <location>
        <begin position="713"/>
        <end position="732"/>
    </location>
</feature>
<evidence type="ECO:0000256" key="4">
    <source>
        <dbReference type="ARBA" id="ARBA00022676"/>
    </source>
</evidence>
<evidence type="ECO:0000256" key="5">
    <source>
        <dbReference type="ARBA" id="ARBA00022679"/>
    </source>
</evidence>
<feature type="transmembrane region" description="Helical" evidence="11">
    <location>
        <begin position="606"/>
        <end position="633"/>
    </location>
</feature>
<dbReference type="GO" id="GO:0016020">
    <property type="term" value="C:membrane"/>
    <property type="evidence" value="ECO:0007669"/>
    <property type="project" value="UniProtKB-SubCell"/>
</dbReference>
<dbReference type="GO" id="GO:0006031">
    <property type="term" value="P:chitin biosynthetic process"/>
    <property type="evidence" value="ECO:0007669"/>
    <property type="project" value="TreeGrafter"/>
</dbReference>
<feature type="transmembrane region" description="Helical" evidence="11">
    <location>
        <begin position="744"/>
        <end position="766"/>
    </location>
</feature>
<evidence type="ECO:0000256" key="6">
    <source>
        <dbReference type="ARBA" id="ARBA00022692"/>
    </source>
</evidence>
<evidence type="ECO:0000256" key="9">
    <source>
        <dbReference type="ARBA" id="ARBA00023316"/>
    </source>
</evidence>
<keyword evidence="5" id="KW-0808">Transferase</keyword>
<evidence type="ECO:0000256" key="11">
    <source>
        <dbReference type="SAM" id="Phobius"/>
    </source>
</evidence>
<dbReference type="Pfam" id="PF01644">
    <property type="entry name" value="Chitin_synth_1"/>
    <property type="match status" value="2"/>
</dbReference>
<evidence type="ECO:0000313" key="12">
    <source>
        <dbReference type="EMBL" id="CAI2379098.1"/>
    </source>
</evidence>
<dbReference type="Proteomes" id="UP001295684">
    <property type="component" value="Unassembled WGS sequence"/>
</dbReference>
<dbReference type="GO" id="GO:0004100">
    <property type="term" value="F:chitin synthase activity"/>
    <property type="evidence" value="ECO:0007669"/>
    <property type="project" value="UniProtKB-EC"/>
</dbReference>
<feature type="transmembrane region" description="Helical" evidence="11">
    <location>
        <begin position="686"/>
        <end position="707"/>
    </location>
</feature>
<feature type="transmembrane region" description="Helical" evidence="11">
    <location>
        <begin position="823"/>
        <end position="847"/>
    </location>
</feature>
<dbReference type="PANTHER" id="PTHR22914:SF9">
    <property type="entry name" value="CHITIN SYNTHASE 1"/>
    <property type="match status" value="1"/>
</dbReference>
<keyword evidence="10" id="KW-0175">Coiled coil</keyword>
<organism evidence="12 13">
    <name type="scientific">Euplotes crassus</name>
    <dbReference type="NCBI Taxonomy" id="5936"/>
    <lineage>
        <taxon>Eukaryota</taxon>
        <taxon>Sar</taxon>
        <taxon>Alveolata</taxon>
        <taxon>Ciliophora</taxon>
        <taxon>Intramacronucleata</taxon>
        <taxon>Spirotrichea</taxon>
        <taxon>Hypotrichia</taxon>
        <taxon>Euplotida</taxon>
        <taxon>Euplotidae</taxon>
        <taxon>Moneuplotes</taxon>
    </lineage>
</organism>
<dbReference type="GO" id="GO:0071944">
    <property type="term" value="C:cell periphery"/>
    <property type="evidence" value="ECO:0007669"/>
    <property type="project" value="TreeGrafter"/>
</dbReference>
<evidence type="ECO:0000313" key="13">
    <source>
        <dbReference type="Proteomes" id="UP001295684"/>
    </source>
</evidence>
<keyword evidence="3" id="KW-1003">Cell membrane</keyword>
<keyword evidence="4" id="KW-0328">Glycosyltransferase</keyword>
<evidence type="ECO:0000256" key="3">
    <source>
        <dbReference type="ARBA" id="ARBA00022475"/>
    </source>
</evidence>
<dbReference type="PANTHER" id="PTHR22914">
    <property type="entry name" value="CHITIN SYNTHASE"/>
    <property type="match status" value="1"/>
</dbReference>
<feature type="coiled-coil region" evidence="10">
    <location>
        <begin position="395"/>
        <end position="434"/>
    </location>
</feature>
<comment type="caution">
    <text evidence="12">The sequence shown here is derived from an EMBL/GenBank/DDBJ whole genome shotgun (WGS) entry which is preliminary data.</text>
</comment>